<sequence length="668" mass="74282" precursor="true">MRCLLVFWAVALALPSLGLAADTQENSYNLPEVLVTATATPAPAREVPVHVEVLSRDDIDQLGVDTLSELIIQKSPGTVVQYPGAYMGFSLRGFNTYDSPGANMDAKTLVLVDGNPFGSGNLTLIPLGNVERVEIMRGPGSVLYGASAMGGVINIITKRGKGTPSGSVEAEYGSFNRFQPKASAQGGTQDSRLGFSLAGRVTTVEQYDASGGWRYRNTDYHDLATSGTVTMTPVENHTFHLFGNYFNAWNMGDPGPTYSPTHTARIQDAMKNFAAIYDGATESRNVQWRLATWVNEHDYANTDTPYYERSSFTTNQVGIDGRVSVPTFSLGRFTIGGQYRDIREHRDGDGVYAPDSNYENLSIYGEEKVDIGDFTFLAGLRYDQYNLRILDNDSFTDATTQPRTMDHLSWRGGITWRTLSWLTLRTSAGSAFTPPDAYKFCGRYHDSWSNYIGNANLTPETSTTWEGGLDINWKGLEISGTYFYTLYTDAITTTSTTVNGNPYWQTWINSAGSQLAGLEGFTRYSHKFDIGSHRLSVTPFLNWIWYAQRKVEDSKLVSARGTDTVLNLSEYSLNPGVQFGFDSRVTLNLNGQWQGPQKVYDWDTHSANYGKVVDKDPFFVMNARLSIRPAKKLETYVFANNLGDERYSYVDGYPMPGRTFGVGVRYEF</sequence>
<keyword evidence="16" id="KW-1185">Reference proteome</keyword>
<evidence type="ECO:0000256" key="10">
    <source>
        <dbReference type="PROSITE-ProRule" id="PRU01360"/>
    </source>
</evidence>
<comment type="subcellular location">
    <subcellularLocation>
        <location evidence="1 10">Cell outer membrane</location>
        <topology evidence="1 10">Multi-pass membrane protein</topology>
    </subcellularLocation>
</comment>
<dbReference type="PROSITE" id="PS52016">
    <property type="entry name" value="TONB_DEPENDENT_REC_3"/>
    <property type="match status" value="1"/>
</dbReference>
<dbReference type="InterPro" id="IPR036942">
    <property type="entry name" value="Beta-barrel_TonB_sf"/>
</dbReference>
<dbReference type="PANTHER" id="PTHR30069:SF29">
    <property type="entry name" value="HEMOGLOBIN AND HEMOGLOBIN-HAPTOGLOBIN-BINDING PROTEIN 1-RELATED"/>
    <property type="match status" value="1"/>
</dbReference>
<dbReference type="GO" id="GO:0009279">
    <property type="term" value="C:cell outer membrane"/>
    <property type="evidence" value="ECO:0007669"/>
    <property type="project" value="UniProtKB-SubCell"/>
</dbReference>
<keyword evidence="5 12" id="KW-0732">Signal</keyword>
<dbReference type="InterPro" id="IPR039426">
    <property type="entry name" value="TonB-dep_rcpt-like"/>
</dbReference>
<dbReference type="Gene3D" id="2.40.170.20">
    <property type="entry name" value="TonB-dependent receptor, beta-barrel domain"/>
    <property type="match status" value="1"/>
</dbReference>
<evidence type="ECO:0000256" key="7">
    <source>
        <dbReference type="ARBA" id="ARBA00023136"/>
    </source>
</evidence>
<accession>E1JWX2</accession>
<evidence type="ECO:0000256" key="1">
    <source>
        <dbReference type="ARBA" id="ARBA00004571"/>
    </source>
</evidence>
<evidence type="ECO:0000259" key="14">
    <source>
        <dbReference type="Pfam" id="PF07715"/>
    </source>
</evidence>
<dbReference type="OrthoDB" id="9763670at2"/>
<dbReference type="RefSeq" id="WP_005993685.1">
    <property type="nucleotide sequence ID" value="NZ_AECZ01000012.1"/>
</dbReference>
<comment type="caution">
    <text evidence="15">The sequence shown here is derived from an EMBL/GenBank/DDBJ whole genome shotgun (WGS) entry which is preliminary data.</text>
</comment>
<dbReference type="PANTHER" id="PTHR30069">
    <property type="entry name" value="TONB-DEPENDENT OUTER MEMBRANE RECEPTOR"/>
    <property type="match status" value="1"/>
</dbReference>
<evidence type="ECO:0000256" key="6">
    <source>
        <dbReference type="ARBA" id="ARBA00023077"/>
    </source>
</evidence>
<evidence type="ECO:0000256" key="4">
    <source>
        <dbReference type="ARBA" id="ARBA00022692"/>
    </source>
</evidence>
<dbReference type="Pfam" id="PF07715">
    <property type="entry name" value="Plug"/>
    <property type="match status" value="1"/>
</dbReference>
<evidence type="ECO:0000256" key="12">
    <source>
        <dbReference type="SAM" id="SignalP"/>
    </source>
</evidence>
<proteinExistence type="inferred from homology"/>
<keyword evidence="6 11" id="KW-0798">TonB box</keyword>
<dbReference type="InterPro" id="IPR037066">
    <property type="entry name" value="Plug_dom_sf"/>
</dbReference>
<dbReference type="STRING" id="596151.DesfrDRAFT_2121"/>
<feature type="domain" description="TonB-dependent receptor plug" evidence="14">
    <location>
        <begin position="44"/>
        <end position="152"/>
    </location>
</feature>
<keyword evidence="2 10" id="KW-0813">Transport</keyword>
<dbReference type="InterPro" id="IPR012910">
    <property type="entry name" value="Plug_dom"/>
</dbReference>
<dbReference type="AlphaFoldDB" id="E1JWX2"/>
<feature type="signal peptide" evidence="12">
    <location>
        <begin position="1"/>
        <end position="20"/>
    </location>
</feature>
<protein>
    <submittedName>
        <fullName evidence="15">Outer membrane insertion C-terminal signal protein</fullName>
    </submittedName>
</protein>
<keyword evidence="3 10" id="KW-1134">Transmembrane beta strand</keyword>
<evidence type="ECO:0000313" key="16">
    <source>
        <dbReference type="Proteomes" id="UP000006250"/>
    </source>
</evidence>
<dbReference type="eggNOG" id="COG4771">
    <property type="taxonomic scope" value="Bacteria"/>
</dbReference>
<evidence type="ECO:0000256" key="3">
    <source>
        <dbReference type="ARBA" id="ARBA00022452"/>
    </source>
</evidence>
<comment type="similarity">
    <text evidence="10 11">Belongs to the TonB-dependent receptor family.</text>
</comment>
<evidence type="ECO:0000256" key="9">
    <source>
        <dbReference type="ARBA" id="ARBA00023237"/>
    </source>
</evidence>
<evidence type="ECO:0000313" key="15">
    <source>
        <dbReference type="EMBL" id="EFL51176.1"/>
    </source>
</evidence>
<evidence type="ECO:0000256" key="8">
    <source>
        <dbReference type="ARBA" id="ARBA00023170"/>
    </source>
</evidence>
<dbReference type="Proteomes" id="UP000006250">
    <property type="component" value="Unassembled WGS sequence"/>
</dbReference>
<dbReference type="CDD" id="cd01347">
    <property type="entry name" value="ligand_gated_channel"/>
    <property type="match status" value="1"/>
</dbReference>
<evidence type="ECO:0000256" key="2">
    <source>
        <dbReference type="ARBA" id="ARBA00022448"/>
    </source>
</evidence>
<feature type="domain" description="TonB-dependent receptor-like beta-barrel" evidence="13">
    <location>
        <begin position="295"/>
        <end position="642"/>
    </location>
</feature>
<keyword evidence="9 10" id="KW-0998">Cell outer membrane</keyword>
<keyword evidence="7 10" id="KW-0472">Membrane</keyword>
<dbReference type="GO" id="GO:0015344">
    <property type="term" value="F:siderophore uptake transmembrane transporter activity"/>
    <property type="evidence" value="ECO:0007669"/>
    <property type="project" value="TreeGrafter"/>
</dbReference>
<dbReference type="GO" id="GO:0044718">
    <property type="term" value="P:siderophore transmembrane transport"/>
    <property type="evidence" value="ECO:0007669"/>
    <property type="project" value="TreeGrafter"/>
</dbReference>
<evidence type="ECO:0000259" key="13">
    <source>
        <dbReference type="Pfam" id="PF00593"/>
    </source>
</evidence>
<reference evidence="15 16" key="1">
    <citation type="submission" date="2010-08" db="EMBL/GenBank/DDBJ databases">
        <title>The draft genome of Desulfovibrio fructosovorans JJ.</title>
        <authorList>
            <consortium name="US DOE Joint Genome Institute (JGI-PGF)"/>
            <person name="Lucas S."/>
            <person name="Copeland A."/>
            <person name="Lapidus A."/>
            <person name="Cheng J.-F."/>
            <person name="Bruce D."/>
            <person name="Goodwin L."/>
            <person name="Pitluck S."/>
            <person name="Land M.L."/>
            <person name="Hauser L."/>
            <person name="Chang Y.-J."/>
            <person name="Jeffries C."/>
            <person name="Wall J.D."/>
            <person name="Stahl D.A."/>
            <person name="Arkin A.P."/>
            <person name="Dehal P."/>
            <person name="Stolyar S.M."/>
            <person name="Hazen T.C."/>
            <person name="Woyke T.J."/>
        </authorList>
    </citation>
    <scope>NUCLEOTIDE SEQUENCE [LARGE SCALE GENOMIC DNA]</scope>
    <source>
        <strain evidence="15 16">JJ</strain>
    </source>
</reference>
<dbReference type="EMBL" id="AECZ01000012">
    <property type="protein sequence ID" value="EFL51176.1"/>
    <property type="molecule type" value="Genomic_DNA"/>
</dbReference>
<keyword evidence="4 10" id="KW-0812">Transmembrane</keyword>
<dbReference type="Gene3D" id="2.170.130.10">
    <property type="entry name" value="TonB-dependent receptor, plug domain"/>
    <property type="match status" value="1"/>
</dbReference>
<dbReference type="Pfam" id="PF00593">
    <property type="entry name" value="TonB_dep_Rec_b-barrel"/>
    <property type="match status" value="1"/>
</dbReference>
<dbReference type="SUPFAM" id="SSF56935">
    <property type="entry name" value="Porins"/>
    <property type="match status" value="1"/>
</dbReference>
<dbReference type="InterPro" id="IPR000531">
    <property type="entry name" value="Beta-barrel_TonB"/>
</dbReference>
<organism evidence="15 16">
    <name type="scientific">Solidesulfovibrio fructosivorans JJ]</name>
    <dbReference type="NCBI Taxonomy" id="596151"/>
    <lineage>
        <taxon>Bacteria</taxon>
        <taxon>Pseudomonadati</taxon>
        <taxon>Thermodesulfobacteriota</taxon>
        <taxon>Desulfovibrionia</taxon>
        <taxon>Desulfovibrionales</taxon>
        <taxon>Desulfovibrionaceae</taxon>
        <taxon>Solidesulfovibrio</taxon>
    </lineage>
</organism>
<keyword evidence="8" id="KW-0675">Receptor</keyword>
<gene>
    <name evidence="15" type="ORF">DesfrDRAFT_2121</name>
</gene>
<evidence type="ECO:0000256" key="5">
    <source>
        <dbReference type="ARBA" id="ARBA00022729"/>
    </source>
</evidence>
<feature type="chain" id="PRO_5003147986" evidence="12">
    <location>
        <begin position="21"/>
        <end position="668"/>
    </location>
</feature>
<evidence type="ECO:0000256" key="11">
    <source>
        <dbReference type="RuleBase" id="RU003357"/>
    </source>
</evidence>
<name>E1JWX2_SOLFR</name>